<evidence type="ECO:0000256" key="2">
    <source>
        <dbReference type="ARBA" id="ARBA00022448"/>
    </source>
</evidence>
<dbReference type="Pfam" id="PF13304">
    <property type="entry name" value="AAA_21"/>
    <property type="match status" value="1"/>
</dbReference>
<feature type="domain" description="AAA+ ATPase" evidence="8">
    <location>
        <begin position="40"/>
        <end position="249"/>
    </location>
</feature>
<dbReference type="Gene3D" id="3.40.50.300">
    <property type="entry name" value="P-loop containing nucleotide triphosphate hydrolases"/>
    <property type="match status" value="2"/>
</dbReference>
<dbReference type="SUPFAM" id="SSF52540">
    <property type="entry name" value="P-loop containing nucleoside triphosphate hydrolases"/>
    <property type="match status" value="1"/>
</dbReference>
<keyword evidence="7" id="KW-0472">Membrane</keyword>
<dbReference type="InterPro" id="IPR003593">
    <property type="entry name" value="AAA+_ATPase"/>
</dbReference>
<organism evidence="9 10">
    <name type="scientific">Stella humosa</name>
    <dbReference type="NCBI Taxonomy" id="94"/>
    <lineage>
        <taxon>Bacteria</taxon>
        <taxon>Pseudomonadati</taxon>
        <taxon>Pseudomonadota</taxon>
        <taxon>Alphaproteobacteria</taxon>
        <taxon>Rhodospirillales</taxon>
        <taxon>Stellaceae</taxon>
        <taxon>Stella</taxon>
    </lineage>
</organism>
<dbReference type="PANTHER" id="PTHR42771">
    <property type="entry name" value="IRON(3+)-HYDROXAMATE IMPORT ATP-BINDING PROTEIN FHUC"/>
    <property type="match status" value="1"/>
</dbReference>
<evidence type="ECO:0000313" key="9">
    <source>
        <dbReference type="EMBL" id="ROP91131.1"/>
    </source>
</evidence>
<dbReference type="EMBL" id="RJKX01000014">
    <property type="protein sequence ID" value="ROP91131.1"/>
    <property type="molecule type" value="Genomic_DNA"/>
</dbReference>
<dbReference type="AlphaFoldDB" id="A0A3N1LDG8"/>
<dbReference type="GO" id="GO:0016887">
    <property type="term" value="F:ATP hydrolysis activity"/>
    <property type="evidence" value="ECO:0007669"/>
    <property type="project" value="InterPro"/>
</dbReference>
<dbReference type="GO" id="GO:0006826">
    <property type="term" value="P:iron ion transport"/>
    <property type="evidence" value="ECO:0007669"/>
    <property type="project" value="UniProtKB-KW"/>
</dbReference>
<dbReference type="CDD" id="cd00267">
    <property type="entry name" value="ABC_ATPase"/>
    <property type="match status" value="1"/>
</dbReference>
<keyword evidence="5" id="KW-0408">Iron</keyword>
<evidence type="ECO:0000256" key="5">
    <source>
        <dbReference type="ARBA" id="ARBA00023004"/>
    </source>
</evidence>
<dbReference type="RefSeq" id="WP_170216518.1">
    <property type="nucleotide sequence ID" value="NZ_AP019700.1"/>
</dbReference>
<evidence type="ECO:0000256" key="4">
    <source>
        <dbReference type="ARBA" id="ARBA00022496"/>
    </source>
</evidence>
<dbReference type="InterPro" id="IPR027417">
    <property type="entry name" value="P-loop_NTPase"/>
</dbReference>
<dbReference type="GO" id="GO:0005524">
    <property type="term" value="F:ATP binding"/>
    <property type="evidence" value="ECO:0007669"/>
    <property type="project" value="InterPro"/>
</dbReference>
<evidence type="ECO:0000313" key="10">
    <source>
        <dbReference type="Proteomes" id="UP000278222"/>
    </source>
</evidence>
<evidence type="ECO:0000259" key="8">
    <source>
        <dbReference type="SMART" id="SM00382"/>
    </source>
</evidence>
<evidence type="ECO:0000256" key="6">
    <source>
        <dbReference type="ARBA" id="ARBA00023065"/>
    </source>
</evidence>
<keyword evidence="3" id="KW-1003">Cell membrane</keyword>
<evidence type="ECO:0000256" key="1">
    <source>
        <dbReference type="ARBA" id="ARBA00004202"/>
    </source>
</evidence>
<name>A0A3N1LDG8_9PROT</name>
<gene>
    <name evidence="9" type="ORF">EDC65_2994</name>
</gene>
<dbReference type="SMART" id="SM00382">
    <property type="entry name" value="AAA"/>
    <property type="match status" value="1"/>
</dbReference>
<dbReference type="GO" id="GO:0005886">
    <property type="term" value="C:plasma membrane"/>
    <property type="evidence" value="ECO:0007669"/>
    <property type="project" value="UniProtKB-SubCell"/>
</dbReference>
<evidence type="ECO:0000256" key="7">
    <source>
        <dbReference type="ARBA" id="ARBA00023136"/>
    </source>
</evidence>
<comment type="caution">
    <text evidence="9">The sequence shown here is derived from an EMBL/GenBank/DDBJ whole genome shotgun (WGS) entry which is preliminary data.</text>
</comment>
<keyword evidence="10" id="KW-1185">Reference proteome</keyword>
<comment type="subcellular location">
    <subcellularLocation>
        <location evidence="1">Cell membrane</location>
        <topology evidence="1">Peripheral membrane protein</topology>
    </subcellularLocation>
</comment>
<keyword evidence="6" id="KW-0406">Ion transport</keyword>
<reference evidence="9 10" key="1">
    <citation type="submission" date="2018-11" db="EMBL/GenBank/DDBJ databases">
        <title>Genomic Encyclopedia of Type Strains, Phase IV (KMG-IV): sequencing the most valuable type-strain genomes for metagenomic binning, comparative biology and taxonomic classification.</title>
        <authorList>
            <person name="Goeker M."/>
        </authorList>
    </citation>
    <scope>NUCLEOTIDE SEQUENCE [LARGE SCALE GENOMIC DNA]</scope>
    <source>
        <strain evidence="9 10">DSM 5900</strain>
    </source>
</reference>
<dbReference type="InterPro" id="IPR003959">
    <property type="entry name" value="ATPase_AAA_core"/>
</dbReference>
<dbReference type="Proteomes" id="UP000278222">
    <property type="component" value="Unassembled WGS sequence"/>
</dbReference>
<keyword evidence="2" id="KW-0813">Transport</keyword>
<sequence>MEKTGGHFLAAIRRRDDVERPDAFPWTLPLATTLEELHFPAAVTFLVGENGCGKSTLLEGLAAGMQAVAAGSADIARDPSLAAARSFARGFRFIRRRHARTRLFLRAEDVMGYGRRLSGEAAELDAIAGELMATLPEGIGRTRAVGLARAQRAALTTRYGENPDGRSHGETFLALLQTRLVPNGLYFLDEPETPLSPARVLALMALLKDRVAAGCQFVIATHSPILMALPGAAILLIEADRIEPVAYDEVEHVRLTRAFLAEPERFLRRL</sequence>
<accession>A0A3N1LDG8</accession>
<keyword evidence="4" id="KW-0410">Iron transport</keyword>
<proteinExistence type="predicted"/>
<dbReference type="PANTHER" id="PTHR42771:SF2">
    <property type="entry name" value="IRON(3+)-HYDROXAMATE IMPORT ATP-BINDING PROTEIN FHUC"/>
    <property type="match status" value="1"/>
</dbReference>
<dbReference type="InterPro" id="IPR051535">
    <property type="entry name" value="Siderophore_ABC-ATPase"/>
</dbReference>
<protein>
    <submittedName>
        <fullName evidence="9">Putative ATPase</fullName>
    </submittedName>
</protein>
<evidence type="ECO:0000256" key="3">
    <source>
        <dbReference type="ARBA" id="ARBA00022475"/>
    </source>
</evidence>